<name>A0ABV0UI11_9TELE</name>
<gene>
    <name evidence="2" type="ORF">ILYODFUR_010522</name>
</gene>
<protein>
    <submittedName>
        <fullName evidence="2">Uncharacterized protein</fullName>
    </submittedName>
</protein>
<dbReference type="EMBL" id="JAHRIQ010070279">
    <property type="protein sequence ID" value="MEQ2243793.1"/>
    <property type="molecule type" value="Genomic_DNA"/>
</dbReference>
<feature type="compositionally biased region" description="Polar residues" evidence="1">
    <location>
        <begin position="1"/>
        <end position="10"/>
    </location>
</feature>
<evidence type="ECO:0000313" key="3">
    <source>
        <dbReference type="Proteomes" id="UP001482620"/>
    </source>
</evidence>
<dbReference type="Proteomes" id="UP001482620">
    <property type="component" value="Unassembled WGS sequence"/>
</dbReference>
<evidence type="ECO:0000256" key="1">
    <source>
        <dbReference type="SAM" id="MobiDB-lite"/>
    </source>
</evidence>
<accession>A0ABV0UI11</accession>
<proteinExistence type="predicted"/>
<feature type="region of interest" description="Disordered" evidence="1">
    <location>
        <begin position="1"/>
        <end position="20"/>
    </location>
</feature>
<comment type="caution">
    <text evidence="2">The sequence shown here is derived from an EMBL/GenBank/DDBJ whole genome shotgun (WGS) entry which is preliminary data.</text>
</comment>
<sequence>MLKMKNQSSHTKGHRSSDYKPMVPIQTSLIVPTLDYIPFSSCFRQNPDSTLQFLLVNRFELLWLLCLSKPTTISNVFCSEIFVLEVTFGDHLDPLNQKPLRVWVVVGQ</sequence>
<reference evidence="2 3" key="1">
    <citation type="submission" date="2021-06" db="EMBL/GenBank/DDBJ databases">
        <authorList>
            <person name="Palmer J.M."/>
        </authorList>
    </citation>
    <scope>NUCLEOTIDE SEQUENCE [LARGE SCALE GENOMIC DNA]</scope>
    <source>
        <strain evidence="3">if_2019</strain>
        <tissue evidence="2">Muscle</tissue>
    </source>
</reference>
<keyword evidence="3" id="KW-1185">Reference proteome</keyword>
<evidence type="ECO:0000313" key="2">
    <source>
        <dbReference type="EMBL" id="MEQ2243793.1"/>
    </source>
</evidence>
<organism evidence="2 3">
    <name type="scientific">Ilyodon furcidens</name>
    <name type="common">goldbreast splitfin</name>
    <dbReference type="NCBI Taxonomy" id="33524"/>
    <lineage>
        <taxon>Eukaryota</taxon>
        <taxon>Metazoa</taxon>
        <taxon>Chordata</taxon>
        <taxon>Craniata</taxon>
        <taxon>Vertebrata</taxon>
        <taxon>Euteleostomi</taxon>
        <taxon>Actinopterygii</taxon>
        <taxon>Neopterygii</taxon>
        <taxon>Teleostei</taxon>
        <taxon>Neoteleostei</taxon>
        <taxon>Acanthomorphata</taxon>
        <taxon>Ovalentaria</taxon>
        <taxon>Atherinomorphae</taxon>
        <taxon>Cyprinodontiformes</taxon>
        <taxon>Goodeidae</taxon>
        <taxon>Ilyodon</taxon>
    </lineage>
</organism>